<reference evidence="3 4" key="1">
    <citation type="submission" date="2024-02" db="EMBL/GenBank/DDBJ databases">
        <title>New especies of Spiribacter isolated from saline water.</title>
        <authorList>
            <person name="Leon M.J."/>
            <person name="De La Haba R."/>
            <person name="Sanchez-Porro C."/>
            <person name="Ventosa A."/>
        </authorList>
    </citation>
    <scope>NUCLEOTIDE SEQUENCE [LARGE SCALE GENOMIC DNA]</scope>
    <source>
        <strain evidence="4">ag22IC6-196</strain>
    </source>
</reference>
<evidence type="ECO:0000313" key="4">
    <source>
        <dbReference type="Proteomes" id="UP001556636"/>
    </source>
</evidence>
<proteinExistence type="predicted"/>
<feature type="domain" description="PepSY" evidence="2">
    <location>
        <begin position="38"/>
        <end position="96"/>
    </location>
</feature>
<accession>A0ABV3RZ49</accession>
<evidence type="ECO:0000259" key="2">
    <source>
        <dbReference type="Pfam" id="PF03413"/>
    </source>
</evidence>
<keyword evidence="1" id="KW-0732">Signal</keyword>
<gene>
    <name evidence="3" type="ORF">V6X51_08565</name>
</gene>
<feature type="signal peptide" evidence="1">
    <location>
        <begin position="1"/>
        <end position="21"/>
    </location>
</feature>
<protein>
    <submittedName>
        <fullName evidence="3">PepSY domain-containing protein</fullName>
    </submittedName>
</protein>
<feature type="chain" id="PRO_5046161444" evidence="1">
    <location>
        <begin position="22"/>
        <end position="100"/>
    </location>
</feature>
<dbReference type="RefSeq" id="WP_367951722.1">
    <property type="nucleotide sequence ID" value="NZ_JBAKFG010000003.1"/>
</dbReference>
<dbReference type="Pfam" id="PF03413">
    <property type="entry name" value="PepSY"/>
    <property type="match status" value="1"/>
</dbReference>
<name>A0ABV3RZ49_9GAMM</name>
<sequence length="100" mass="11281">MRNAIPALLVVALLAATAVYADDDHTRARKALERGEVLPLTAILARVREQYPGNVLETEFEMEDDGYRYDLELLDEDGYLLEIELDAATGEILEVEREDD</sequence>
<dbReference type="EMBL" id="JBAKFG010000003">
    <property type="protein sequence ID" value="MEX0373480.1"/>
    <property type="molecule type" value="Genomic_DNA"/>
</dbReference>
<comment type="caution">
    <text evidence="3">The sequence shown here is derived from an EMBL/GenBank/DDBJ whole genome shotgun (WGS) entry which is preliminary data.</text>
</comment>
<evidence type="ECO:0000256" key="1">
    <source>
        <dbReference type="SAM" id="SignalP"/>
    </source>
</evidence>
<keyword evidence="4" id="KW-1185">Reference proteome</keyword>
<dbReference type="Gene3D" id="3.10.450.40">
    <property type="match status" value="1"/>
</dbReference>
<evidence type="ECO:0000313" key="3">
    <source>
        <dbReference type="EMBL" id="MEX0373480.1"/>
    </source>
</evidence>
<dbReference type="InterPro" id="IPR025711">
    <property type="entry name" value="PepSY"/>
</dbReference>
<organism evidence="3 4">
    <name type="scientific">Spiribacter roseus</name>
    <dbReference type="NCBI Taxonomy" id="1855875"/>
    <lineage>
        <taxon>Bacteria</taxon>
        <taxon>Pseudomonadati</taxon>
        <taxon>Pseudomonadota</taxon>
        <taxon>Gammaproteobacteria</taxon>
        <taxon>Chromatiales</taxon>
        <taxon>Ectothiorhodospiraceae</taxon>
        <taxon>Spiribacter</taxon>
    </lineage>
</organism>
<dbReference type="Proteomes" id="UP001556636">
    <property type="component" value="Unassembled WGS sequence"/>
</dbReference>